<gene>
    <name evidence="19" type="ORF">PhCBS80983_g06427</name>
</gene>
<reference evidence="19 20" key="1">
    <citation type="journal article" date="2019" name="Sci. Rep.">
        <title>Comparative genomics of chytrid fungi reveal insights into the obligate biotrophic and pathogenic lifestyle of Synchytrium endobioticum.</title>
        <authorList>
            <person name="van de Vossenberg B.T.L.H."/>
            <person name="Warris S."/>
            <person name="Nguyen H.D.T."/>
            <person name="van Gent-Pelzer M.P.E."/>
            <person name="Joly D.L."/>
            <person name="van de Geest H.C."/>
            <person name="Bonants P.J.M."/>
            <person name="Smith D.S."/>
            <person name="Levesque C.A."/>
            <person name="van der Lee T.A.J."/>
        </authorList>
    </citation>
    <scope>NUCLEOTIDE SEQUENCE [LARGE SCALE GENOMIC DNA]</scope>
    <source>
        <strain evidence="19 20">CBS 809.83</strain>
    </source>
</reference>
<dbReference type="InterPro" id="IPR023780">
    <property type="entry name" value="Chromo_domain"/>
</dbReference>
<keyword evidence="2" id="KW-0815">Transposition</keyword>
<dbReference type="InterPro" id="IPR001584">
    <property type="entry name" value="Integrase_cat-core"/>
</dbReference>
<evidence type="ECO:0000256" key="11">
    <source>
        <dbReference type="ARBA" id="ARBA00022932"/>
    </source>
</evidence>
<keyword evidence="9" id="KW-0229">DNA integration</keyword>
<dbReference type="InterPro" id="IPR000953">
    <property type="entry name" value="Chromo/chromo_shadow_dom"/>
</dbReference>
<dbReference type="GO" id="GO:0003964">
    <property type="term" value="F:RNA-directed DNA polymerase activity"/>
    <property type="evidence" value="ECO:0007669"/>
    <property type="project" value="UniProtKB-KW"/>
</dbReference>
<evidence type="ECO:0000256" key="12">
    <source>
        <dbReference type="ARBA" id="ARBA00023172"/>
    </source>
</evidence>
<dbReference type="AlphaFoldDB" id="A0A507DMZ7"/>
<comment type="catalytic activity">
    <reaction evidence="15">
        <text>DNA(n) + a 2'-deoxyribonucleoside 5'-triphosphate = DNA(n+1) + diphosphate</text>
        <dbReference type="Rhea" id="RHEA:22508"/>
        <dbReference type="Rhea" id="RHEA-COMP:17339"/>
        <dbReference type="Rhea" id="RHEA-COMP:17340"/>
        <dbReference type="ChEBI" id="CHEBI:33019"/>
        <dbReference type="ChEBI" id="CHEBI:61560"/>
        <dbReference type="ChEBI" id="CHEBI:173112"/>
        <dbReference type="EC" id="2.7.7.49"/>
    </reaction>
</comment>
<dbReference type="PROSITE" id="PS50013">
    <property type="entry name" value="CHROMO_2"/>
    <property type="match status" value="1"/>
</dbReference>
<dbReference type="InterPro" id="IPR023779">
    <property type="entry name" value="Chromodomain_CS"/>
</dbReference>
<dbReference type="InterPro" id="IPR039537">
    <property type="entry name" value="Retrotran_Ty1/copia-like"/>
</dbReference>
<comment type="catalytic activity">
    <reaction evidence="16">
        <text>DNA(n) + a 2'-deoxyribonucleoside 5'-triphosphate = DNA(n+1) + diphosphate</text>
        <dbReference type="Rhea" id="RHEA:22508"/>
        <dbReference type="Rhea" id="RHEA-COMP:17339"/>
        <dbReference type="Rhea" id="RHEA-COMP:17340"/>
        <dbReference type="ChEBI" id="CHEBI:33019"/>
        <dbReference type="ChEBI" id="CHEBI:61560"/>
        <dbReference type="ChEBI" id="CHEBI:173112"/>
        <dbReference type="EC" id="2.7.7.7"/>
    </reaction>
</comment>
<dbReference type="Pfam" id="PF07727">
    <property type="entry name" value="RVT_2"/>
    <property type="match status" value="1"/>
</dbReference>
<evidence type="ECO:0000256" key="13">
    <source>
        <dbReference type="ARBA" id="ARBA00023242"/>
    </source>
</evidence>
<evidence type="ECO:0000259" key="17">
    <source>
        <dbReference type="PROSITE" id="PS50013"/>
    </source>
</evidence>
<dbReference type="SUPFAM" id="SSF54160">
    <property type="entry name" value="Chromo domain-like"/>
    <property type="match status" value="1"/>
</dbReference>
<evidence type="ECO:0000256" key="6">
    <source>
        <dbReference type="ARBA" id="ARBA00022759"/>
    </source>
</evidence>
<keyword evidence="14" id="KW-0511">Multifunctional enzyme</keyword>
<dbReference type="GO" id="GO:0016787">
    <property type="term" value="F:hydrolase activity"/>
    <property type="evidence" value="ECO:0007669"/>
    <property type="project" value="UniProtKB-KW"/>
</dbReference>
<dbReference type="InterPro" id="IPR036397">
    <property type="entry name" value="RNaseH_sf"/>
</dbReference>
<dbReference type="InterPro" id="IPR013103">
    <property type="entry name" value="RVT_2"/>
</dbReference>
<evidence type="ECO:0000256" key="9">
    <source>
        <dbReference type="ARBA" id="ARBA00022908"/>
    </source>
</evidence>
<dbReference type="GO" id="GO:0005634">
    <property type="term" value="C:nucleus"/>
    <property type="evidence" value="ECO:0007669"/>
    <property type="project" value="UniProtKB-SubCell"/>
</dbReference>
<dbReference type="InterPro" id="IPR057670">
    <property type="entry name" value="SH3_retrovirus"/>
</dbReference>
<name>A0A507DMZ7_9FUNG</name>
<dbReference type="SUPFAM" id="SSF56672">
    <property type="entry name" value="DNA/RNA polymerases"/>
    <property type="match status" value="1"/>
</dbReference>
<accession>A0A507DMZ7</accession>
<dbReference type="Gene3D" id="3.30.420.10">
    <property type="entry name" value="Ribonuclease H-like superfamily/Ribonuclease H"/>
    <property type="match status" value="1"/>
</dbReference>
<dbReference type="GO" id="GO:0003676">
    <property type="term" value="F:nucleic acid binding"/>
    <property type="evidence" value="ECO:0007669"/>
    <property type="project" value="InterPro"/>
</dbReference>
<keyword evidence="11 19" id="KW-0239">DNA-directed DNA polymerase</keyword>
<feature type="domain" description="Integrase catalytic" evidence="18">
    <location>
        <begin position="3"/>
        <end position="108"/>
    </location>
</feature>
<evidence type="ECO:0000259" key="18">
    <source>
        <dbReference type="PROSITE" id="PS50994"/>
    </source>
</evidence>
<keyword evidence="12" id="KW-0233">DNA recombination</keyword>
<proteinExistence type="predicted"/>
<keyword evidence="20" id="KW-1185">Reference proteome</keyword>
<evidence type="ECO:0000256" key="1">
    <source>
        <dbReference type="ARBA" id="ARBA00004123"/>
    </source>
</evidence>
<dbReference type="PROSITE" id="PS00598">
    <property type="entry name" value="CHROMO_1"/>
    <property type="match status" value="1"/>
</dbReference>
<dbReference type="GO" id="GO:0006310">
    <property type="term" value="P:DNA recombination"/>
    <property type="evidence" value="ECO:0007669"/>
    <property type="project" value="UniProtKB-KW"/>
</dbReference>
<dbReference type="InterPro" id="IPR012337">
    <property type="entry name" value="RNaseH-like_sf"/>
</dbReference>
<dbReference type="GO" id="GO:0003887">
    <property type="term" value="F:DNA-directed DNA polymerase activity"/>
    <property type="evidence" value="ECO:0007669"/>
    <property type="project" value="UniProtKB-KW"/>
</dbReference>
<dbReference type="PANTHER" id="PTHR42648">
    <property type="entry name" value="TRANSPOSASE, PUTATIVE-RELATED"/>
    <property type="match status" value="1"/>
</dbReference>
<dbReference type="InterPro" id="IPR043502">
    <property type="entry name" value="DNA/RNA_pol_sf"/>
</dbReference>
<protein>
    <submittedName>
        <fullName evidence="19">DNA-directed DNA polymerase</fullName>
    </submittedName>
</protein>
<dbReference type="PROSITE" id="PS50994">
    <property type="entry name" value="INTEGRASE"/>
    <property type="match status" value="1"/>
</dbReference>
<dbReference type="Pfam" id="PF25597">
    <property type="entry name" value="SH3_retrovirus"/>
    <property type="match status" value="1"/>
</dbReference>
<evidence type="ECO:0000256" key="7">
    <source>
        <dbReference type="ARBA" id="ARBA00022801"/>
    </source>
</evidence>
<organism evidence="19 20">
    <name type="scientific">Powellomyces hirtus</name>
    <dbReference type="NCBI Taxonomy" id="109895"/>
    <lineage>
        <taxon>Eukaryota</taxon>
        <taxon>Fungi</taxon>
        <taxon>Fungi incertae sedis</taxon>
        <taxon>Chytridiomycota</taxon>
        <taxon>Chytridiomycota incertae sedis</taxon>
        <taxon>Chytridiomycetes</taxon>
        <taxon>Spizellomycetales</taxon>
        <taxon>Powellomycetaceae</taxon>
        <taxon>Powellomyces</taxon>
    </lineage>
</organism>
<evidence type="ECO:0000256" key="16">
    <source>
        <dbReference type="ARBA" id="ARBA00049244"/>
    </source>
</evidence>
<evidence type="ECO:0000256" key="5">
    <source>
        <dbReference type="ARBA" id="ARBA00022723"/>
    </source>
</evidence>
<dbReference type="PANTHER" id="PTHR42648:SF11">
    <property type="entry name" value="TRANSPOSON TY4-P GAG-POL POLYPROTEIN"/>
    <property type="match status" value="1"/>
</dbReference>
<dbReference type="SUPFAM" id="SSF53098">
    <property type="entry name" value="Ribonuclease H-like"/>
    <property type="match status" value="1"/>
</dbReference>
<evidence type="ECO:0000256" key="10">
    <source>
        <dbReference type="ARBA" id="ARBA00022918"/>
    </source>
</evidence>
<evidence type="ECO:0000256" key="8">
    <source>
        <dbReference type="ARBA" id="ARBA00022842"/>
    </source>
</evidence>
<keyword evidence="7" id="KW-0378">Hydrolase</keyword>
<dbReference type="GO" id="GO:0032196">
    <property type="term" value="P:transposition"/>
    <property type="evidence" value="ECO:0007669"/>
    <property type="project" value="UniProtKB-KW"/>
</dbReference>
<keyword evidence="6" id="KW-0255">Endonuclease</keyword>
<comment type="caution">
    <text evidence="19">The sequence shown here is derived from an EMBL/GenBank/DDBJ whole genome shotgun (WGS) entry which is preliminary data.</text>
</comment>
<keyword evidence="3" id="KW-0548">Nucleotidyltransferase</keyword>
<dbReference type="STRING" id="109895.A0A507DMZ7"/>
<dbReference type="GO" id="GO:0004519">
    <property type="term" value="F:endonuclease activity"/>
    <property type="evidence" value="ECO:0007669"/>
    <property type="project" value="UniProtKB-KW"/>
</dbReference>
<evidence type="ECO:0000313" key="19">
    <source>
        <dbReference type="EMBL" id="TPX52896.1"/>
    </source>
</evidence>
<dbReference type="Gene3D" id="2.40.50.40">
    <property type="match status" value="1"/>
</dbReference>
<dbReference type="GO" id="GO:0046872">
    <property type="term" value="F:metal ion binding"/>
    <property type="evidence" value="ECO:0007669"/>
    <property type="project" value="UniProtKB-KW"/>
</dbReference>
<keyword evidence="5" id="KW-0479">Metal-binding</keyword>
<evidence type="ECO:0000256" key="3">
    <source>
        <dbReference type="ARBA" id="ARBA00022695"/>
    </source>
</evidence>
<evidence type="ECO:0000256" key="2">
    <source>
        <dbReference type="ARBA" id="ARBA00022578"/>
    </source>
</evidence>
<dbReference type="GO" id="GO:0015074">
    <property type="term" value="P:DNA integration"/>
    <property type="evidence" value="ECO:0007669"/>
    <property type="project" value="UniProtKB-KW"/>
</dbReference>
<dbReference type="EMBL" id="QEAQ01000287">
    <property type="protein sequence ID" value="TPX52896.1"/>
    <property type="molecule type" value="Genomic_DNA"/>
</dbReference>
<keyword evidence="11 19" id="KW-0808">Transferase</keyword>
<keyword evidence="4" id="KW-0540">Nuclease</keyword>
<sequence>MTRSKTPLDRLHFDLNGPHIPAVGNEKYALVVIDDYSRFTWIFFLKAKSKSTAKLIEFINFIENQTNERKGILHELPAADSPQSNSVAEWFNLTLFYTIRSLEHSYGIPKQLWTELAATSVYLRNCLPHKSNDNISPYEWLDGKEPSLTHLRVVWAGAFVHLVKRKQVSKLAPSATRPKLIGYEFDGAYRCWDDNHQEIVISRDVTFDVTSTLDLAKHYIPPEELYEVEEILDSRDGPEGPEFLCKWLGFEDKDNTWEPIENVNHLTVFANYINEKTAIALLAASIEESQTYKQALSSDDAPKWTKAINAELRSLHTHDTWCVINPKSLPHNQRPIRTKWIFKIKRDLDGQPQGYKARLVVKGFKQCYGIDYNKTYILFAKIATQCILLTLAASLDLKCHQMDVVMAFLKVSVTKTILIYTLEGSGFPPRTILRLQKALYDMKQAPRKRYSLLHRELTSLGFKRLTNDNALYIRTLPESDSLQYTSVYVDDLLIFAKNKSEISLIKASLHNEFNLTNLGKVNHYLGMRVRCDYARRVIYLDQESYVNDILERFGMQDCKPVNTHMDQAKLEPYEVENTKTSPNQNIVQFSCI</sequence>
<evidence type="ECO:0000256" key="4">
    <source>
        <dbReference type="ARBA" id="ARBA00022722"/>
    </source>
</evidence>
<feature type="domain" description="Chromo" evidence="17">
    <location>
        <begin position="226"/>
        <end position="276"/>
    </location>
</feature>
<evidence type="ECO:0000256" key="14">
    <source>
        <dbReference type="ARBA" id="ARBA00023268"/>
    </source>
</evidence>
<comment type="subcellular location">
    <subcellularLocation>
        <location evidence="1">Nucleus</location>
    </subcellularLocation>
</comment>
<dbReference type="Pfam" id="PF00385">
    <property type="entry name" value="Chromo"/>
    <property type="match status" value="1"/>
</dbReference>
<dbReference type="Proteomes" id="UP000318582">
    <property type="component" value="Unassembled WGS sequence"/>
</dbReference>
<evidence type="ECO:0000313" key="20">
    <source>
        <dbReference type="Proteomes" id="UP000318582"/>
    </source>
</evidence>
<dbReference type="CDD" id="cd00024">
    <property type="entry name" value="CD_CSD"/>
    <property type="match status" value="1"/>
</dbReference>
<dbReference type="InterPro" id="IPR016197">
    <property type="entry name" value="Chromo-like_dom_sf"/>
</dbReference>
<keyword evidence="13" id="KW-0539">Nucleus</keyword>
<dbReference type="SMART" id="SM00298">
    <property type="entry name" value="CHROMO"/>
    <property type="match status" value="1"/>
</dbReference>
<evidence type="ECO:0000256" key="15">
    <source>
        <dbReference type="ARBA" id="ARBA00048173"/>
    </source>
</evidence>
<keyword evidence="10" id="KW-0695">RNA-directed DNA polymerase</keyword>
<keyword evidence="8" id="KW-0460">Magnesium</keyword>